<proteinExistence type="inferred from homology"/>
<sequence length="158" mass="18719">MNTKETTLDVLFYLFENYSDVDDVSQNKDALHSYLQEAGFPQNDISKAFDWLESLADKEQVYITEPSEKTTRIFSRYESRYLNFECQSYLLFLEQSKVLTPEMRERTIDRILELKDKTLDLNKLKWVVLMLLLNQPDSEASYIWMDCVAMGNEPICYH</sequence>
<reference evidence="2 3" key="1">
    <citation type="submission" date="2018-05" db="EMBL/GenBank/DDBJ databases">
        <title>Leucothrix arctica sp. nov., isolated from Arctic seawater.</title>
        <authorList>
            <person name="Choi A."/>
            <person name="Baek K."/>
        </authorList>
    </citation>
    <scope>NUCLEOTIDE SEQUENCE [LARGE SCALE GENOMIC DNA]</scope>
    <source>
        <strain evidence="2 3">IMCC9719</strain>
    </source>
</reference>
<accession>A0A317CJR0</accession>
<dbReference type="HAMAP" id="MF_00598">
    <property type="entry name" value="Smg"/>
    <property type="match status" value="1"/>
</dbReference>
<dbReference type="PANTHER" id="PTHR38692:SF1">
    <property type="entry name" value="PROTEIN SMG"/>
    <property type="match status" value="1"/>
</dbReference>
<evidence type="ECO:0000313" key="3">
    <source>
        <dbReference type="Proteomes" id="UP000245506"/>
    </source>
</evidence>
<dbReference type="EMBL" id="QGKL01000010">
    <property type="protein sequence ID" value="PWQ98825.1"/>
    <property type="molecule type" value="Genomic_DNA"/>
</dbReference>
<gene>
    <name evidence="1" type="primary">smg</name>
    <name evidence="2" type="ORF">DKT75_02845</name>
</gene>
<dbReference type="AlphaFoldDB" id="A0A317CJR0"/>
<protein>
    <recommendedName>
        <fullName evidence="1">Protein Smg homolog</fullName>
    </recommendedName>
</protein>
<organism evidence="2 3">
    <name type="scientific">Leucothrix arctica</name>
    <dbReference type="NCBI Taxonomy" id="1481894"/>
    <lineage>
        <taxon>Bacteria</taxon>
        <taxon>Pseudomonadati</taxon>
        <taxon>Pseudomonadota</taxon>
        <taxon>Gammaproteobacteria</taxon>
        <taxon>Thiotrichales</taxon>
        <taxon>Thiotrichaceae</taxon>
        <taxon>Leucothrix</taxon>
    </lineage>
</organism>
<dbReference type="Proteomes" id="UP000245506">
    <property type="component" value="Unassembled WGS sequence"/>
</dbReference>
<dbReference type="Pfam" id="PF04361">
    <property type="entry name" value="DUF494"/>
    <property type="match status" value="1"/>
</dbReference>
<dbReference type="OrthoDB" id="9788984at2"/>
<comment type="caution">
    <text evidence="2">The sequence shown here is derived from an EMBL/GenBank/DDBJ whole genome shotgun (WGS) entry which is preliminary data.</text>
</comment>
<keyword evidence="3" id="KW-1185">Reference proteome</keyword>
<evidence type="ECO:0000313" key="2">
    <source>
        <dbReference type="EMBL" id="PWQ98825.1"/>
    </source>
</evidence>
<evidence type="ECO:0000256" key="1">
    <source>
        <dbReference type="HAMAP-Rule" id="MF_00598"/>
    </source>
</evidence>
<dbReference type="InterPro" id="IPR007456">
    <property type="entry name" value="Smg"/>
</dbReference>
<name>A0A317CJR0_9GAMM</name>
<dbReference type="PANTHER" id="PTHR38692">
    <property type="entry name" value="PROTEIN SMG"/>
    <property type="match status" value="1"/>
</dbReference>
<comment type="similarity">
    <text evidence="1">Belongs to the Smg family.</text>
</comment>
<dbReference type="RefSeq" id="WP_109821981.1">
    <property type="nucleotide sequence ID" value="NZ_QGKL01000010.1"/>
</dbReference>